<keyword evidence="4 7" id="KW-0812">Transmembrane</keyword>
<dbReference type="GO" id="GO:0005886">
    <property type="term" value="C:plasma membrane"/>
    <property type="evidence" value="ECO:0007669"/>
    <property type="project" value="UniProtKB-SubCell"/>
</dbReference>
<evidence type="ECO:0000313" key="8">
    <source>
        <dbReference type="EMBL" id="GGY16846.1"/>
    </source>
</evidence>
<keyword evidence="9" id="KW-1185">Reference proteome</keyword>
<evidence type="ECO:0000256" key="5">
    <source>
        <dbReference type="ARBA" id="ARBA00022989"/>
    </source>
</evidence>
<protein>
    <submittedName>
        <fullName evidence="8">Membrane protein</fullName>
    </submittedName>
</protein>
<dbReference type="InterPro" id="IPR004630">
    <property type="entry name" value="UPF0324_YeiH-like"/>
</dbReference>
<reference evidence="8" key="1">
    <citation type="journal article" date="2014" name="Int. J. Syst. Evol. Microbiol.">
        <title>Complete genome sequence of Corynebacterium casei LMG S-19264T (=DSM 44701T), isolated from a smear-ripened cheese.</title>
        <authorList>
            <consortium name="US DOE Joint Genome Institute (JGI-PGF)"/>
            <person name="Walter F."/>
            <person name="Albersmeier A."/>
            <person name="Kalinowski J."/>
            <person name="Ruckert C."/>
        </authorList>
    </citation>
    <scope>NUCLEOTIDE SEQUENCE</scope>
    <source>
        <strain evidence="8">KCTC 32182</strain>
    </source>
</reference>
<keyword evidence="6 7" id="KW-0472">Membrane</keyword>
<feature type="transmembrane region" description="Helical" evidence="7">
    <location>
        <begin position="313"/>
        <end position="337"/>
    </location>
</feature>
<proteinExistence type="inferred from homology"/>
<keyword evidence="5 7" id="KW-1133">Transmembrane helix</keyword>
<dbReference type="NCBIfam" id="TIGR00698">
    <property type="entry name" value="YeiH family putative sulfate export transporter"/>
    <property type="match status" value="1"/>
</dbReference>
<dbReference type="Proteomes" id="UP000645257">
    <property type="component" value="Unassembled WGS sequence"/>
</dbReference>
<evidence type="ECO:0000256" key="6">
    <source>
        <dbReference type="ARBA" id="ARBA00023136"/>
    </source>
</evidence>
<feature type="transmembrane region" description="Helical" evidence="7">
    <location>
        <begin position="220"/>
        <end position="242"/>
    </location>
</feature>
<feature type="transmembrane region" description="Helical" evidence="7">
    <location>
        <begin position="279"/>
        <end position="301"/>
    </location>
</feature>
<comment type="caution">
    <text evidence="8">The sequence shown here is derived from an EMBL/GenBank/DDBJ whole genome shotgun (WGS) entry which is preliminary data.</text>
</comment>
<accession>A0A918U9N8</accession>
<evidence type="ECO:0000256" key="7">
    <source>
        <dbReference type="SAM" id="Phobius"/>
    </source>
</evidence>
<feature type="transmembrane region" description="Helical" evidence="7">
    <location>
        <begin position="127"/>
        <end position="144"/>
    </location>
</feature>
<evidence type="ECO:0000256" key="2">
    <source>
        <dbReference type="ARBA" id="ARBA00007977"/>
    </source>
</evidence>
<dbReference type="EMBL" id="BMYX01000010">
    <property type="protein sequence ID" value="GGY16846.1"/>
    <property type="molecule type" value="Genomic_DNA"/>
</dbReference>
<feature type="transmembrane region" description="Helical" evidence="7">
    <location>
        <begin position="156"/>
        <end position="181"/>
    </location>
</feature>
<evidence type="ECO:0000256" key="4">
    <source>
        <dbReference type="ARBA" id="ARBA00022692"/>
    </source>
</evidence>
<dbReference type="Pfam" id="PF03601">
    <property type="entry name" value="Cons_hypoth698"/>
    <property type="match status" value="1"/>
</dbReference>
<feature type="transmembrane region" description="Helical" evidence="7">
    <location>
        <begin position="37"/>
        <end position="55"/>
    </location>
</feature>
<gene>
    <name evidence="8" type="ORF">GCM10011289_20360</name>
</gene>
<sequence>MDRLRIRHTLPGLAAVLAIALGSLALAAQPGLSRHGVSALTLAIVIGMLAGNTGYPRVAGTLGDGVGLAKQTLLRLGIILYGLRLTFQDIAAVGPAGVATDALIVLSTFALALWVGIRWLGLDRDSAILIGAGSSICGAAAVLASEPVVKGGADKVSVAVATVVVFGTAGMFLYPLAYTMAHSAGLPVSARDFGLFAGSTLHEVAQVVAAARAVGDDAAGVAVIAKMMRVMMLAPFLIVLSATLSGKNTGRQRAITIPWFALGFVGMAGLNSLDLLPASVAAGLIWLDNLLLAMAMAALGLTTHVSSIRKAGIAPLILASVLFVWLMAGGMLINLAMQAML</sequence>
<name>A0A918U9N8_9NEIS</name>
<feature type="transmembrane region" description="Helical" evidence="7">
    <location>
        <begin position="254"/>
        <end position="273"/>
    </location>
</feature>
<comment type="subcellular location">
    <subcellularLocation>
        <location evidence="1">Cell membrane</location>
        <topology evidence="1">Multi-pass membrane protein</topology>
    </subcellularLocation>
</comment>
<evidence type="ECO:0000256" key="3">
    <source>
        <dbReference type="ARBA" id="ARBA00022475"/>
    </source>
</evidence>
<organism evidence="8 9">
    <name type="scientific">Paludibacterium paludis</name>
    <dbReference type="NCBI Taxonomy" id="1225769"/>
    <lineage>
        <taxon>Bacteria</taxon>
        <taxon>Pseudomonadati</taxon>
        <taxon>Pseudomonadota</taxon>
        <taxon>Betaproteobacteria</taxon>
        <taxon>Neisseriales</taxon>
        <taxon>Chromobacteriaceae</taxon>
        <taxon>Paludibacterium</taxon>
    </lineage>
</organism>
<keyword evidence="3" id="KW-1003">Cell membrane</keyword>
<comment type="similarity">
    <text evidence="2">Belongs to the UPF0324 family.</text>
</comment>
<dbReference type="InterPro" id="IPR018383">
    <property type="entry name" value="UPF0324_pro"/>
</dbReference>
<dbReference type="AlphaFoldDB" id="A0A918U9N8"/>
<reference evidence="8" key="2">
    <citation type="submission" date="2020-09" db="EMBL/GenBank/DDBJ databases">
        <authorList>
            <person name="Sun Q."/>
            <person name="Kim S."/>
        </authorList>
    </citation>
    <scope>NUCLEOTIDE SEQUENCE</scope>
    <source>
        <strain evidence="8">KCTC 32182</strain>
    </source>
</reference>
<dbReference type="PANTHER" id="PTHR30106:SF2">
    <property type="entry name" value="UPF0324 INNER MEMBRANE PROTEIN YEIH"/>
    <property type="match status" value="1"/>
</dbReference>
<evidence type="ECO:0000256" key="1">
    <source>
        <dbReference type="ARBA" id="ARBA00004651"/>
    </source>
</evidence>
<dbReference type="PANTHER" id="PTHR30106">
    <property type="entry name" value="INNER MEMBRANE PROTEIN YEIH-RELATED"/>
    <property type="match status" value="1"/>
</dbReference>
<evidence type="ECO:0000313" key="9">
    <source>
        <dbReference type="Proteomes" id="UP000645257"/>
    </source>
</evidence>
<dbReference type="RefSeq" id="WP_189533926.1">
    <property type="nucleotide sequence ID" value="NZ_BMYX01000010.1"/>
</dbReference>